<feature type="compositionally biased region" description="Polar residues" evidence="5">
    <location>
        <begin position="69"/>
        <end position="80"/>
    </location>
</feature>
<keyword evidence="3 6" id="KW-1133">Transmembrane helix</keyword>
<feature type="region of interest" description="Disordered" evidence="5">
    <location>
        <begin position="1"/>
        <end position="97"/>
    </location>
</feature>
<gene>
    <name evidence="8" type="ORF">N8I77_002472</name>
</gene>
<dbReference type="EMBL" id="JAUJFL010000001">
    <property type="protein sequence ID" value="KAK2615740.1"/>
    <property type="molecule type" value="Genomic_DNA"/>
</dbReference>
<keyword evidence="2 6" id="KW-0812">Transmembrane</keyword>
<feature type="region of interest" description="Disordered" evidence="5">
    <location>
        <begin position="554"/>
        <end position="621"/>
    </location>
</feature>
<dbReference type="PANTHER" id="PTHR23502">
    <property type="entry name" value="MAJOR FACILITATOR SUPERFAMILY"/>
    <property type="match status" value="1"/>
</dbReference>
<feature type="transmembrane region" description="Helical" evidence="6">
    <location>
        <begin position="124"/>
        <end position="148"/>
    </location>
</feature>
<evidence type="ECO:0000256" key="5">
    <source>
        <dbReference type="SAM" id="MobiDB-lite"/>
    </source>
</evidence>
<feature type="compositionally biased region" description="Basic and acidic residues" evidence="5">
    <location>
        <begin position="612"/>
        <end position="621"/>
    </location>
</feature>
<accession>A0AAD9SUU9</accession>
<feature type="transmembrane region" description="Helical" evidence="6">
    <location>
        <begin position="216"/>
        <end position="238"/>
    </location>
</feature>
<keyword evidence="4 6" id="KW-0472">Membrane</keyword>
<comment type="subcellular location">
    <subcellularLocation>
        <location evidence="1">Membrane</location>
        <topology evidence="1">Multi-pass membrane protein</topology>
    </subcellularLocation>
</comment>
<dbReference type="AlphaFoldDB" id="A0AAD9SUU9"/>
<dbReference type="InterPro" id="IPR036259">
    <property type="entry name" value="MFS_trans_sf"/>
</dbReference>
<evidence type="ECO:0000256" key="2">
    <source>
        <dbReference type="ARBA" id="ARBA00022692"/>
    </source>
</evidence>
<comment type="caution">
    <text evidence="8">The sequence shown here is derived from an EMBL/GenBank/DDBJ whole genome shotgun (WGS) entry which is preliminary data.</text>
</comment>
<feature type="transmembrane region" description="Helical" evidence="6">
    <location>
        <begin position="280"/>
        <end position="300"/>
    </location>
</feature>
<dbReference type="PROSITE" id="PS50850">
    <property type="entry name" value="MFS"/>
    <property type="match status" value="1"/>
</dbReference>
<feature type="compositionally biased region" description="Basic and acidic residues" evidence="5">
    <location>
        <begin position="557"/>
        <end position="576"/>
    </location>
</feature>
<dbReference type="InterPro" id="IPR011701">
    <property type="entry name" value="MFS"/>
</dbReference>
<evidence type="ECO:0000259" key="7">
    <source>
        <dbReference type="PROSITE" id="PS50850"/>
    </source>
</evidence>
<dbReference type="Proteomes" id="UP001265746">
    <property type="component" value="Unassembled WGS sequence"/>
</dbReference>
<evidence type="ECO:0000256" key="3">
    <source>
        <dbReference type="ARBA" id="ARBA00022989"/>
    </source>
</evidence>
<protein>
    <recommendedName>
        <fullName evidence="7">Major facilitator superfamily (MFS) profile domain-containing protein</fullName>
    </recommendedName>
</protein>
<name>A0AAD9SUU9_PHOAM</name>
<evidence type="ECO:0000313" key="9">
    <source>
        <dbReference type="Proteomes" id="UP001265746"/>
    </source>
</evidence>
<feature type="transmembrane region" description="Helical" evidence="6">
    <location>
        <begin position="517"/>
        <end position="540"/>
    </location>
</feature>
<evidence type="ECO:0000313" key="8">
    <source>
        <dbReference type="EMBL" id="KAK2615740.1"/>
    </source>
</evidence>
<sequence length="621" mass="67436">MDTTKKQPGAPAVGEQHDRKHDDDHDLEAGRTDMEEGDHHSTTLTVSEDSDNDSSSPSSSPSSSRRHSATSTGGPAQRTASPPAPMVRISTNVSLGPDNPVEHYTSYIEVPDSVYDRLPQHRKLVIVALLSFCSFLAPISSTTVLSAVPEVAATFHTTGSIINLSNAMYMLFMGLSPIVWGPFSEVWGRKIITCTTAVLFFGCSIGTALAPNLAAFFVFRILTAFEGTAFLLVGSACLQDIFRPTERATAMGWFLSGTLIGPAIGPFVGGIIVTYTDWTVIFWVQAGLAGLAALGAFFLLPETIHHKKIDDLEGLSKMKKVTVLANMINPWRPLKLFLLYPNLILCGVASSSLVWNMYSLLTPIRYVLNPRFGLTSPMQSGLFYLAPGAGYLTGTFFGGRYADHVVKKYERKEGTRVPEDRMRSALPFMGVVIPGCVLIYGWSVEKEVGGIPLAVIVLFLQGVAQLFCFPSLNTYCLDVMPGQGSDVISGNYVVRYLFACLGTGVVLPAVQHIGVGLFSTISAIFLVCSALGIWATVTWGRGWREKADRKRRAKKFARADREKGDVREARHVEGRARRSSSSAGRGRERAREHVDPEKGQVPAPAGVGVLTPRDDNSARPS</sequence>
<feature type="compositionally biased region" description="Basic and acidic residues" evidence="5">
    <location>
        <begin position="585"/>
        <end position="598"/>
    </location>
</feature>
<feature type="domain" description="Major facilitator superfamily (MFS) profile" evidence="7">
    <location>
        <begin position="126"/>
        <end position="540"/>
    </location>
</feature>
<dbReference type="SUPFAM" id="SSF103473">
    <property type="entry name" value="MFS general substrate transporter"/>
    <property type="match status" value="1"/>
</dbReference>
<dbReference type="GO" id="GO:0005886">
    <property type="term" value="C:plasma membrane"/>
    <property type="evidence" value="ECO:0007669"/>
    <property type="project" value="TreeGrafter"/>
</dbReference>
<feature type="transmembrane region" description="Helical" evidence="6">
    <location>
        <begin position="449"/>
        <end position="472"/>
    </location>
</feature>
<feature type="compositionally biased region" description="Low complexity" evidence="5">
    <location>
        <begin position="53"/>
        <end position="63"/>
    </location>
</feature>
<organism evidence="8 9">
    <name type="scientific">Phomopsis amygdali</name>
    <name type="common">Fusicoccum amygdali</name>
    <dbReference type="NCBI Taxonomy" id="1214568"/>
    <lineage>
        <taxon>Eukaryota</taxon>
        <taxon>Fungi</taxon>
        <taxon>Dikarya</taxon>
        <taxon>Ascomycota</taxon>
        <taxon>Pezizomycotina</taxon>
        <taxon>Sordariomycetes</taxon>
        <taxon>Sordariomycetidae</taxon>
        <taxon>Diaporthales</taxon>
        <taxon>Diaporthaceae</taxon>
        <taxon>Diaporthe</taxon>
    </lineage>
</organism>
<keyword evidence="9" id="KW-1185">Reference proteome</keyword>
<evidence type="ECO:0000256" key="4">
    <source>
        <dbReference type="ARBA" id="ARBA00023136"/>
    </source>
</evidence>
<feature type="transmembrane region" description="Helical" evidence="6">
    <location>
        <begin position="381"/>
        <end position="403"/>
    </location>
</feature>
<reference evidence="8" key="1">
    <citation type="submission" date="2023-06" db="EMBL/GenBank/DDBJ databases">
        <authorList>
            <person name="Noh H."/>
        </authorList>
    </citation>
    <scope>NUCLEOTIDE SEQUENCE</scope>
    <source>
        <strain evidence="8">DUCC20226</strain>
    </source>
</reference>
<dbReference type="Pfam" id="PF07690">
    <property type="entry name" value="MFS_1"/>
    <property type="match status" value="1"/>
</dbReference>
<dbReference type="FunFam" id="1.20.1250.20:FF:000354">
    <property type="entry name" value="MFS general substrate transporter"/>
    <property type="match status" value="1"/>
</dbReference>
<dbReference type="Gene3D" id="1.20.1250.20">
    <property type="entry name" value="MFS general substrate transporter like domains"/>
    <property type="match status" value="1"/>
</dbReference>
<feature type="transmembrane region" description="Helical" evidence="6">
    <location>
        <begin position="337"/>
        <end position="361"/>
    </location>
</feature>
<proteinExistence type="predicted"/>
<dbReference type="InterPro" id="IPR020846">
    <property type="entry name" value="MFS_dom"/>
</dbReference>
<feature type="transmembrane region" description="Helical" evidence="6">
    <location>
        <begin position="493"/>
        <end position="511"/>
    </location>
</feature>
<feature type="transmembrane region" description="Helical" evidence="6">
    <location>
        <begin position="250"/>
        <end position="274"/>
    </location>
</feature>
<dbReference type="PANTHER" id="PTHR23502:SF64">
    <property type="entry name" value="TRANSPORTER, PUTATIVE (AFU_ORTHOLOGUE AFUA_3G11760)-RELATED"/>
    <property type="match status" value="1"/>
</dbReference>
<dbReference type="GO" id="GO:0022857">
    <property type="term" value="F:transmembrane transporter activity"/>
    <property type="evidence" value="ECO:0007669"/>
    <property type="project" value="InterPro"/>
</dbReference>
<feature type="transmembrane region" description="Helical" evidence="6">
    <location>
        <begin position="160"/>
        <end position="179"/>
    </location>
</feature>
<feature type="transmembrane region" description="Helical" evidence="6">
    <location>
        <begin position="424"/>
        <end position="443"/>
    </location>
</feature>
<evidence type="ECO:0000256" key="6">
    <source>
        <dbReference type="SAM" id="Phobius"/>
    </source>
</evidence>
<feature type="transmembrane region" description="Helical" evidence="6">
    <location>
        <begin position="191"/>
        <end position="210"/>
    </location>
</feature>
<evidence type="ECO:0000256" key="1">
    <source>
        <dbReference type="ARBA" id="ARBA00004141"/>
    </source>
</evidence>
<feature type="compositionally biased region" description="Basic and acidic residues" evidence="5">
    <location>
        <begin position="15"/>
        <end position="41"/>
    </location>
</feature>